<accession>A0A2P8HEU4</accession>
<dbReference type="EMBL" id="PYAW01000005">
    <property type="protein sequence ID" value="PSL44740.1"/>
    <property type="molecule type" value="Genomic_DNA"/>
</dbReference>
<dbReference type="InterPro" id="IPR032508">
    <property type="entry name" value="FecR_C"/>
</dbReference>
<dbReference type="Pfam" id="PF04773">
    <property type="entry name" value="FecR"/>
    <property type="match status" value="1"/>
</dbReference>
<dbReference type="PANTHER" id="PTHR30273">
    <property type="entry name" value="PERIPLASMIC SIGNAL SENSOR AND SIGMA FACTOR ACTIVATOR FECR-RELATED"/>
    <property type="match status" value="1"/>
</dbReference>
<keyword evidence="1" id="KW-0472">Membrane</keyword>
<evidence type="ECO:0000313" key="5">
    <source>
        <dbReference type="Proteomes" id="UP000240971"/>
    </source>
</evidence>
<organism evidence="4 5">
    <name type="scientific">Chitinophaga niastensis</name>
    <dbReference type="NCBI Taxonomy" id="536980"/>
    <lineage>
        <taxon>Bacteria</taxon>
        <taxon>Pseudomonadati</taxon>
        <taxon>Bacteroidota</taxon>
        <taxon>Chitinophagia</taxon>
        <taxon>Chitinophagales</taxon>
        <taxon>Chitinophagaceae</taxon>
        <taxon>Chitinophaga</taxon>
    </lineage>
</organism>
<keyword evidence="1" id="KW-0812">Transmembrane</keyword>
<dbReference type="Pfam" id="PF16344">
    <property type="entry name" value="FecR_C"/>
    <property type="match status" value="1"/>
</dbReference>
<dbReference type="AlphaFoldDB" id="A0A2P8HEU4"/>
<gene>
    <name evidence="4" type="ORF">CLV51_105112</name>
</gene>
<name>A0A2P8HEU4_CHINA</name>
<dbReference type="PANTHER" id="PTHR30273:SF2">
    <property type="entry name" value="PROTEIN FECR"/>
    <property type="match status" value="1"/>
</dbReference>
<proteinExistence type="predicted"/>
<keyword evidence="5" id="KW-1185">Reference proteome</keyword>
<sequence length="398" mass="43867">MPDTERLKYLLTRARQRQADSAEYQELLSMIQGDDSGEIIAQIDAFHASAGPAMDTDVYDQAYWQAAVKEILATDKQIPAEPTVYGRRIRFVPWKWWAAACTIFLAATGAYFLLQQHQQPAIIASLPIQDIAPGSNKAILTLADGSQITLDSATNGLLAQQGNTKITKLANGQLAYDESGGTEEKVLYNTMSTPLGGQFKLILPDGSAVWLNAGSSITYPTAFTGNERSVSITGEAYFEVAKNEKMPFRVKAGNTAIEVLGTNFNINAYKDEAAISTTLLEGAVRIHANNQQLTLKPGQQARVTPQSSRIQVINDVNLLESIAWKEGFFSFENADLPAVMRQLARWYNVEVKYEGAIPQREFTGEIGRSLTLSQVLKGLSKTRIKYRIENGNRIIIQP</sequence>
<feature type="transmembrane region" description="Helical" evidence="1">
    <location>
        <begin position="96"/>
        <end position="114"/>
    </location>
</feature>
<evidence type="ECO:0000313" key="4">
    <source>
        <dbReference type="EMBL" id="PSL44740.1"/>
    </source>
</evidence>
<dbReference type="GO" id="GO:0016989">
    <property type="term" value="F:sigma factor antagonist activity"/>
    <property type="evidence" value="ECO:0007669"/>
    <property type="project" value="TreeGrafter"/>
</dbReference>
<dbReference type="Gene3D" id="3.55.50.30">
    <property type="match status" value="1"/>
</dbReference>
<dbReference type="Proteomes" id="UP000240971">
    <property type="component" value="Unassembled WGS sequence"/>
</dbReference>
<dbReference type="RefSeq" id="WP_106530181.1">
    <property type="nucleotide sequence ID" value="NZ_PYAW01000005.1"/>
</dbReference>
<evidence type="ECO:0000259" key="3">
    <source>
        <dbReference type="Pfam" id="PF16344"/>
    </source>
</evidence>
<dbReference type="Gene3D" id="2.60.120.1440">
    <property type="match status" value="1"/>
</dbReference>
<feature type="domain" description="FecR protein" evidence="2">
    <location>
        <begin position="190"/>
        <end position="285"/>
    </location>
</feature>
<feature type="domain" description="Protein FecR C-terminal" evidence="3">
    <location>
        <begin position="329"/>
        <end position="396"/>
    </location>
</feature>
<dbReference type="InterPro" id="IPR006860">
    <property type="entry name" value="FecR"/>
</dbReference>
<dbReference type="InterPro" id="IPR012373">
    <property type="entry name" value="Ferrdict_sens_TM"/>
</dbReference>
<comment type="caution">
    <text evidence="4">The sequence shown here is derived from an EMBL/GenBank/DDBJ whole genome shotgun (WGS) entry which is preliminary data.</text>
</comment>
<evidence type="ECO:0000259" key="2">
    <source>
        <dbReference type="Pfam" id="PF04773"/>
    </source>
</evidence>
<keyword evidence="1" id="KW-1133">Transmembrane helix</keyword>
<dbReference type="OrthoDB" id="622631at2"/>
<protein>
    <submittedName>
        <fullName evidence="4">FecR family protein</fullName>
    </submittedName>
</protein>
<reference evidence="4 5" key="1">
    <citation type="submission" date="2018-03" db="EMBL/GenBank/DDBJ databases">
        <title>Genomic Encyclopedia of Archaeal and Bacterial Type Strains, Phase II (KMG-II): from individual species to whole genera.</title>
        <authorList>
            <person name="Goeker M."/>
        </authorList>
    </citation>
    <scope>NUCLEOTIDE SEQUENCE [LARGE SCALE GENOMIC DNA]</scope>
    <source>
        <strain evidence="4 5">DSM 24859</strain>
    </source>
</reference>
<evidence type="ECO:0000256" key="1">
    <source>
        <dbReference type="SAM" id="Phobius"/>
    </source>
</evidence>
<dbReference type="FunFam" id="2.60.120.1440:FF:000001">
    <property type="entry name" value="Putative anti-sigma factor"/>
    <property type="match status" value="1"/>
</dbReference>